<dbReference type="SMART" id="SM00028">
    <property type="entry name" value="TPR"/>
    <property type="match status" value="4"/>
</dbReference>
<dbReference type="SUPFAM" id="SSF48452">
    <property type="entry name" value="TPR-like"/>
    <property type="match status" value="1"/>
</dbReference>
<gene>
    <name evidence="3" type="ordered locus">BH0714</name>
</gene>
<dbReference type="InterPro" id="IPR019734">
    <property type="entry name" value="TPR_rpt"/>
</dbReference>
<organism evidence="3 4">
    <name type="scientific">Borrelia hermsii (strain HS1 / DAH)</name>
    <dbReference type="NCBI Taxonomy" id="314723"/>
    <lineage>
        <taxon>Bacteria</taxon>
        <taxon>Pseudomonadati</taxon>
        <taxon>Spirochaetota</taxon>
        <taxon>Spirochaetia</taxon>
        <taxon>Spirochaetales</taxon>
        <taxon>Borreliaceae</taxon>
        <taxon>Borrelia</taxon>
    </lineage>
</organism>
<evidence type="ECO:0000313" key="3">
    <source>
        <dbReference type="EMBL" id="AAX17212.1"/>
    </source>
</evidence>
<feature type="repeat" description="TPR" evidence="1">
    <location>
        <begin position="161"/>
        <end position="194"/>
    </location>
</feature>
<evidence type="ECO:0000313" key="4">
    <source>
        <dbReference type="Proteomes" id="UP000008834"/>
    </source>
</evidence>
<protein>
    <submittedName>
        <fullName evidence="3">Tetratricopeptide repeat family protein</fullName>
    </submittedName>
</protein>
<name>A0AA34WDK7_BORHD</name>
<dbReference type="Pfam" id="PF13414">
    <property type="entry name" value="TPR_11"/>
    <property type="match status" value="1"/>
</dbReference>
<dbReference type="Proteomes" id="UP000008834">
    <property type="component" value="Chromosome"/>
</dbReference>
<dbReference type="EMBL" id="CP000048">
    <property type="protein sequence ID" value="AAX17212.1"/>
    <property type="molecule type" value="Genomic_DNA"/>
</dbReference>
<feature type="transmembrane region" description="Helical" evidence="2">
    <location>
        <begin position="73"/>
        <end position="90"/>
    </location>
</feature>
<evidence type="ECO:0000256" key="1">
    <source>
        <dbReference type="PROSITE-ProRule" id="PRU00339"/>
    </source>
</evidence>
<dbReference type="PANTHER" id="PTHR12558">
    <property type="entry name" value="CELL DIVISION CYCLE 16,23,27"/>
    <property type="match status" value="1"/>
</dbReference>
<dbReference type="PANTHER" id="PTHR12558:SF13">
    <property type="entry name" value="CELL DIVISION CYCLE PROTEIN 27 HOMOLOG"/>
    <property type="match status" value="1"/>
</dbReference>
<dbReference type="PROSITE" id="PS50005">
    <property type="entry name" value="TPR"/>
    <property type="match status" value="2"/>
</dbReference>
<accession>A0AA34WDK7</accession>
<evidence type="ECO:0000256" key="2">
    <source>
        <dbReference type="SAM" id="Phobius"/>
    </source>
</evidence>
<dbReference type="RefSeq" id="WP_012422462.1">
    <property type="nucleotide sequence ID" value="NC_010673.1"/>
</dbReference>
<feature type="repeat" description="TPR" evidence="1">
    <location>
        <begin position="242"/>
        <end position="275"/>
    </location>
</feature>
<dbReference type="AlphaFoldDB" id="A0AA34WDK7"/>
<sequence>MGINYLKCTFYLIISLSLLFFIFYFLSYFKTFSNSYLKAGPTEVNLLVLWDNKEYKEIIDYAENGLKENKFDFNLNLLLGFSYFYYSLMLNDSYLKNQFLDNAIERLRFLMSINDDVPMSSLYYILGKAYSHKGEYYSDLSVKYLNKALYSSSFDFMSVKDDIYEYLGYSYQLLKDYNSSLKFFEKAYKENKSDLVLWSLAYVNYKTGNIDKSVEYINKFFIPLDEDNESLRDEKSDDNLMQKVYLLYGDIYFERDAYEDAFNCYDKVLKINSLNPNVYVKIGDIYRKRDKDYPKARKYWREALSINPYLEEARERLKISLEDF</sequence>
<dbReference type="Pfam" id="PF13181">
    <property type="entry name" value="TPR_8"/>
    <property type="match status" value="1"/>
</dbReference>
<dbReference type="KEGG" id="bhr:BH0714"/>
<feature type="transmembrane region" description="Helical" evidence="2">
    <location>
        <begin position="9"/>
        <end position="29"/>
    </location>
</feature>
<reference evidence="4" key="1">
    <citation type="submission" date="2004-12" db="EMBL/GenBank/DDBJ databases">
        <title>The genome sequence of Borrelia hermsii and Borrelia turicatae: comparative analysis of two agents of endemic N. America relapsing fever.</title>
        <authorList>
            <person name="Porcella S.F."/>
            <person name="Raffel S.J."/>
            <person name="Schrumpf M.E."/>
            <person name="Montgomery B."/>
            <person name="Smith T."/>
            <person name="Schwan T.G."/>
        </authorList>
    </citation>
    <scope>NUCLEOTIDE SEQUENCE [LARGE SCALE GENOMIC DNA]</scope>
    <source>
        <strain evidence="4">HS1 / DAH</strain>
    </source>
</reference>
<keyword evidence="2" id="KW-0812">Transmembrane</keyword>
<dbReference type="InterPro" id="IPR011990">
    <property type="entry name" value="TPR-like_helical_dom_sf"/>
</dbReference>
<keyword evidence="1" id="KW-0802">TPR repeat</keyword>
<keyword evidence="2" id="KW-0472">Membrane</keyword>
<proteinExistence type="predicted"/>
<keyword evidence="2" id="KW-1133">Transmembrane helix</keyword>
<dbReference type="Gene3D" id="1.25.40.10">
    <property type="entry name" value="Tetratricopeptide repeat domain"/>
    <property type="match status" value="3"/>
</dbReference>